<dbReference type="OMA" id="TERDHIP"/>
<dbReference type="Proteomes" id="UP000002640">
    <property type="component" value="Unassembled WGS sequence"/>
</dbReference>
<keyword evidence="3" id="KW-1185">Reference proteome</keyword>
<evidence type="ECO:0000313" key="2">
    <source>
        <dbReference type="EMBL" id="EGZ24875.1"/>
    </source>
</evidence>
<dbReference type="GeneID" id="20643405"/>
<organism evidence="2 3">
    <name type="scientific">Phytophthora sojae (strain P6497)</name>
    <name type="common">Soybean stem and root rot agent</name>
    <name type="synonym">Phytophthora megasperma f. sp. glycines</name>
    <dbReference type="NCBI Taxonomy" id="1094619"/>
    <lineage>
        <taxon>Eukaryota</taxon>
        <taxon>Sar</taxon>
        <taxon>Stramenopiles</taxon>
        <taxon>Oomycota</taxon>
        <taxon>Peronosporomycetes</taxon>
        <taxon>Peronosporales</taxon>
        <taxon>Peronosporaceae</taxon>
        <taxon>Phytophthora</taxon>
    </lineage>
</organism>
<evidence type="ECO:0000313" key="3">
    <source>
        <dbReference type="Proteomes" id="UP000002640"/>
    </source>
</evidence>
<accession>G4YUI3</accession>
<dbReference type="RefSeq" id="XP_009520163.1">
    <property type="nucleotide sequence ID" value="XM_009521868.1"/>
</dbReference>
<name>G4YUI3_PHYSP</name>
<sequence length="142" mass="15722">MAPRTTQALEIFTERDHIPENLSILTYTQEEEVHDYFDAEWDEEEVIPTARSRSASVETIWSSCSTPGTFSVLGVCATPTNPQAKKTTPRRMSSPVRMSPPETQVERSLPKLPSLPHLFRPSELGIDLSSVIGDPRGAGAVR</sequence>
<dbReference type="AlphaFoldDB" id="G4YUI3"/>
<dbReference type="InParanoid" id="G4YUI3"/>
<feature type="region of interest" description="Disordered" evidence="1">
    <location>
        <begin position="78"/>
        <end position="114"/>
    </location>
</feature>
<proteinExistence type="predicted"/>
<reference evidence="2 3" key="1">
    <citation type="journal article" date="2006" name="Science">
        <title>Phytophthora genome sequences uncover evolutionary origins and mechanisms of pathogenesis.</title>
        <authorList>
            <person name="Tyler B.M."/>
            <person name="Tripathy S."/>
            <person name="Zhang X."/>
            <person name="Dehal P."/>
            <person name="Jiang R.H."/>
            <person name="Aerts A."/>
            <person name="Arredondo F.D."/>
            <person name="Baxter L."/>
            <person name="Bensasson D."/>
            <person name="Beynon J.L."/>
            <person name="Chapman J."/>
            <person name="Damasceno C.M."/>
            <person name="Dorrance A.E."/>
            <person name="Dou D."/>
            <person name="Dickerman A.W."/>
            <person name="Dubchak I.L."/>
            <person name="Garbelotto M."/>
            <person name="Gijzen M."/>
            <person name="Gordon S.G."/>
            <person name="Govers F."/>
            <person name="Grunwald N.J."/>
            <person name="Huang W."/>
            <person name="Ivors K.L."/>
            <person name="Jones R.W."/>
            <person name="Kamoun S."/>
            <person name="Krampis K."/>
            <person name="Lamour K.H."/>
            <person name="Lee M.K."/>
            <person name="McDonald W.H."/>
            <person name="Medina M."/>
            <person name="Meijer H.J."/>
            <person name="Nordberg E.K."/>
            <person name="Maclean D.J."/>
            <person name="Ospina-Giraldo M.D."/>
            <person name="Morris P.F."/>
            <person name="Phuntumart V."/>
            <person name="Putnam N.H."/>
            <person name="Rash S."/>
            <person name="Rose J.K."/>
            <person name="Sakihama Y."/>
            <person name="Salamov A.A."/>
            <person name="Savidor A."/>
            <person name="Scheuring C.F."/>
            <person name="Smith B.M."/>
            <person name="Sobral B.W."/>
            <person name="Terry A."/>
            <person name="Torto-Alalibo T.A."/>
            <person name="Win J."/>
            <person name="Xu Z."/>
            <person name="Zhang H."/>
            <person name="Grigoriev I.V."/>
            <person name="Rokhsar D.S."/>
            <person name="Boore J.L."/>
        </authorList>
    </citation>
    <scope>NUCLEOTIDE SEQUENCE [LARGE SCALE GENOMIC DNA]</scope>
    <source>
        <strain evidence="2 3">P6497</strain>
    </source>
</reference>
<evidence type="ECO:0000256" key="1">
    <source>
        <dbReference type="SAM" id="MobiDB-lite"/>
    </source>
</evidence>
<protein>
    <submittedName>
        <fullName evidence="2">Uncharacterized protein</fullName>
    </submittedName>
</protein>
<dbReference type="KEGG" id="psoj:PHYSODRAFT_311633"/>
<dbReference type="EMBL" id="JH159152">
    <property type="protein sequence ID" value="EGZ24875.1"/>
    <property type="molecule type" value="Genomic_DNA"/>
</dbReference>
<gene>
    <name evidence="2" type="ORF">PHYSODRAFT_311633</name>
</gene>